<evidence type="ECO:0000313" key="3">
    <source>
        <dbReference type="WBParaSite" id="SCUD_0000031101-mRNA-1"/>
    </source>
</evidence>
<gene>
    <name evidence="1" type="ORF">SCUD_LOCUS312</name>
</gene>
<dbReference type="STRING" id="6186.A0A183JCA5"/>
<reference evidence="3" key="1">
    <citation type="submission" date="2016-06" db="UniProtKB">
        <authorList>
            <consortium name="WormBaseParasite"/>
        </authorList>
    </citation>
    <scope>IDENTIFICATION</scope>
</reference>
<protein>
    <submittedName>
        <fullName evidence="3">FBD domain-containing protein</fullName>
    </submittedName>
</protein>
<evidence type="ECO:0000313" key="1">
    <source>
        <dbReference type="EMBL" id="VDO60751.1"/>
    </source>
</evidence>
<evidence type="ECO:0000313" key="2">
    <source>
        <dbReference type="Proteomes" id="UP000279833"/>
    </source>
</evidence>
<sequence length="175" mass="19418">MRSKTNEWLLKEISNSKIHTILPKLDGPGIDICYVNCEFLDEGIGHDEYTEIEKFVLSSGVYGGQSVMSSESGKSLECTSPITVMILENLPTVVSEHPSRFHNLLRLHSTRACVNCLLVLILSSSTFTENDLCERIICPPTLCSELLIQRIEFNPVAPTLVVKALSRIGNILAKQ</sequence>
<dbReference type="EMBL" id="UZAK01000182">
    <property type="protein sequence ID" value="VDO60751.1"/>
    <property type="molecule type" value="Genomic_DNA"/>
</dbReference>
<proteinExistence type="predicted"/>
<reference evidence="1 2" key="2">
    <citation type="submission" date="2018-11" db="EMBL/GenBank/DDBJ databases">
        <authorList>
            <consortium name="Pathogen Informatics"/>
        </authorList>
    </citation>
    <scope>NUCLEOTIDE SEQUENCE [LARGE SCALE GENOMIC DNA]</scope>
    <source>
        <strain evidence="1">Dakar</strain>
        <strain evidence="2">Dakar, Senegal</strain>
    </source>
</reference>
<accession>A0A183JCA5</accession>
<name>A0A183JCA5_9TREM</name>
<organism evidence="3">
    <name type="scientific">Schistosoma curassoni</name>
    <dbReference type="NCBI Taxonomy" id="6186"/>
    <lineage>
        <taxon>Eukaryota</taxon>
        <taxon>Metazoa</taxon>
        <taxon>Spiralia</taxon>
        <taxon>Lophotrochozoa</taxon>
        <taxon>Platyhelminthes</taxon>
        <taxon>Trematoda</taxon>
        <taxon>Digenea</taxon>
        <taxon>Strigeidida</taxon>
        <taxon>Schistosomatoidea</taxon>
        <taxon>Schistosomatidae</taxon>
        <taxon>Schistosoma</taxon>
    </lineage>
</organism>
<dbReference type="WBParaSite" id="SCUD_0000031101-mRNA-1">
    <property type="protein sequence ID" value="SCUD_0000031101-mRNA-1"/>
    <property type="gene ID" value="SCUD_0000031101"/>
</dbReference>
<dbReference type="AlphaFoldDB" id="A0A183JCA5"/>
<dbReference type="Proteomes" id="UP000279833">
    <property type="component" value="Unassembled WGS sequence"/>
</dbReference>
<keyword evidence="2" id="KW-1185">Reference proteome</keyword>